<evidence type="ECO:0000256" key="2">
    <source>
        <dbReference type="ARBA" id="ARBA00022840"/>
    </source>
</evidence>
<dbReference type="PROSITE" id="PS50125">
    <property type="entry name" value="GUANYLATE_CYCLASE_2"/>
    <property type="match status" value="1"/>
</dbReference>
<name>A0ABT2LI61_9HYPH</name>
<dbReference type="EMBL" id="JAOCZP010000001">
    <property type="protein sequence ID" value="MCT7374168.1"/>
    <property type="molecule type" value="Genomic_DNA"/>
</dbReference>
<dbReference type="CDD" id="cd07302">
    <property type="entry name" value="CHD"/>
    <property type="match status" value="1"/>
</dbReference>
<sequence>MSLEIRVLGDLTVLRNDEACPLPPSKKTRALLAYLALTDRPQRRERLCEMFWEIPDDPRGALRWSLSKIRHIVDTGDSGILEADRNVVHLNKDGFLLDIAPLRGFASGDIEALDTNVLETLAGAFRGRFLDNLSLPRCPEFEAWRTAIGDELDVTRLRILRVLIDRLAEEPVRALPHAHDLQALQSEDDGLRDEIRRLGEAARHLAVVQSRRGEIDAESVRGDAAKVEEPKRQGTLVRAPLAQEIRRCATPDGVQLAYALSGEGPPLVRASHWMSHLERDWDSPVWKHWMEGFSAHFRFVRYDQRGNGLSDRDPADLSFEAMIADLESIIDAAGLRRFFLLGISQGCALSVAYTARHPERVAGMVLYGGYMQGWRKRGDPREIARREAMGALIREGWGQDDPVFRQMFTSMFIPEATTEQKDWYNELQRVTVSPEAAYRMFQETADIDVSDLLPRIRAPALVMHANRDVVIPFEHGKAMAAKIPGARFLALDSANHVLLAQEPAFAVFLEETRRFLADPEETQKLAMPQARLGVDRSRQHVTILAAEVVSPQYIFETADPETVVGELQPVYDRLVQVIEDHGGVVTASIEGSVTAAFGLARATEDHAFLACRAALAAKLSVEELSQGRARLRAGIDSGEVIVRQHRGAEGSRVELNGAAPRAANRLMRALHREIVAATARARAAAGGYVQMQRMRHSEHPQLGRDERTYELISENHALSRWHLRANRGLTGLVARDAELKSLIAVWRRVREGYGQVVGIVADPGLGKSRLAHEFLAIDEVAGFAVLESGGLEFDSTVSLGVAKKLLLSACGIRSEDTLSEARDRFLRKHAELRLDSHHIPPLSFLADLPLEDGVWQQIDARERTARVCEAMSAFLVAMSRQSPVALLVEDLHWIDNESEAVLNRLVDTIGANRIMLIATYRPHYRHNWSRRGYFQQIRLERFVREEMEQLLSELLGSDPSLRELRALLAERAEGTPLFLEEMVRALVASGALTGPPGHFQARSAVRDVVVPSTVQSVIAARIQQLGEVERQVLQIAAVIGRNVPYPLLRLLSPETELDSALVKLQDLEFLFEVQSFPHVEYTFKHALTLNVAYDSLLTEDRRKLHQSVLVAMENLYAGSLNHYIEQVAEHALRAEQWEAATRYLLLAAGRAEERSAYAAAAQFLEKARTAVAALPRTQETLAQAIDLRVRMRPAYGALGAYQEALLPLLEARELAMELGDSQRVSDVLLHLSYLNSSHGRYEAALEPAETLKRQALKAGVERCICEADLAASQALVLRSEARQVLQRLVPHEECFIRRWRHERFGQIGLRSVWYLGHRAQAEARLGLFEQADRTLAELRRVVSEVERPVDSCAAVYFAGVVGVLRGPDATLMASLRESASESDPCSPLLVQRWLLTILGHAEFMIGELESAHTTLEKAITEAERMDLPQFECHARAVLACVRARLGEPEAAANLGHVLEFARQRRDPWSEIMVLRGFAELKPSRSSLAWLEEACALAKQHALQPELARSLRTLGLAQRRAKLGTAEETLAKAEKLYGDMQLRDSHVEIDGRWASGDIAGDHTSTAWRYSPA</sequence>
<dbReference type="SUPFAM" id="SSF53474">
    <property type="entry name" value="alpha/beta-Hydrolases"/>
    <property type="match status" value="1"/>
</dbReference>
<dbReference type="GO" id="GO:0016787">
    <property type="term" value="F:hydrolase activity"/>
    <property type="evidence" value="ECO:0007669"/>
    <property type="project" value="UniProtKB-KW"/>
</dbReference>
<dbReference type="Gene3D" id="3.30.70.1230">
    <property type="entry name" value="Nucleotide cyclase"/>
    <property type="match status" value="1"/>
</dbReference>
<dbReference type="InterPro" id="IPR036388">
    <property type="entry name" value="WH-like_DNA-bd_sf"/>
</dbReference>
<dbReference type="Gene3D" id="1.10.10.10">
    <property type="entry name" value="Winged helix-like DNA-binding domain superfamily/Winged helix DNA-binding domain"/>
    <property type="match status" value="1"/>
</dbReference>
<gene>
    <name evidence="4" type="ORF">N5A92_03870</name>
</gene>
<dbReference type="InterPro" id="IPR029787">
    <property type="entry name" value="Nucleotide_cyclase"/>
</dbReference>
<dbReference type="Pfam" id="PF00561">
    <property type="entry name" value="Abhydrolase_1"/>
    <property type="match status" value="1"/>
</dbReference>
<organism evidence="4 5">
    <name type="scientific">Chelativorans salis</name>
    <dbReference type="NCBI Taxonomy" id="2978478"/>
    <lineage>
        <taxon>Bacteria</taxon>
        <taxon>Pseudomonadati</taxon>
        <taxon>Pseudomonadota</taxon>
        <taxon>Alphaproteobacteria</taxon>
        <taxon>Hyphomicrobiales</taxon>
        <taxon>Phyllobacteriaceae</taxon>
        <taxon>Chelativorans</taxon>
    </lineage>
</organism>
<dbReference type="PRINTS" id="PR00111">
    <property type="entry name" value="ABHYDROLASE"/>
</dbReference>
<evidence type="ECO:0000313" key="5">
    <source>
        <dbReference type="Proteomes" id="UP001320831"/>
    </source>
</evidence>
<dbReference type="SUPFAM" id="SSF55073">
    <property type="entry name" value="Nucleotide cyclase"/>
    <property type="match status" value="1"/>
</dbReference>
<dbReference type="RefSeq" id="WP_260900536.1">
    <property type="nucleotide sequence ID" value="NZ_JAOCZP010000001.1"/>
</dbReference>
<dbReference type="InterPro" id="IPR000073">
    <property type="entry name" value="AB_hydrolase_1"/>
</dbReference>
<dbReference type="PANTHER" id="PTHR16305:SF28">
    <property type="entry name" value="GUANYLATE CYCLASE DOMAIN-CONTAINING PROTEIN"/>
    <property type="match status" value="1"/>
</dbReference>
<dbReference type="InterPro" id="IPR027417">
    <property type="entry name" value="P-loop_NTPase"/>
</dbReference>
<dbReference type="SUPFAM" id="SSF48452">
    <property type="entry name" value="TPR-like"/>
    <property type="match status" value="1"/>
</dbReference>
<protein>
    <submittedName>
        <fullName evidence="4">Alpha/beta fold hydrolase</fullName>
    </submittedName>
</protein>
<dbReference type="InterPro" id="IPR011990">
    <property type="entry name" value="TPR-like_helical_dom_sf"/>
</dbReference>
<dbReference type="Proteomes" id="UP001320831">
    <property type="component" value="Unassembled WGS sequence"/>
</dbReference>
<accession>A0ABT2LI61</accession>
<dbReference type="Gene3D" id="3.40.50.1820">
    <property type="entry name" value="alpha/beta hydrolase"/>
    <property type="match status" value="1"/>
</dbReference>
<keyword evidence="2" id="KW-0067">ATP-binding</keyword>
<keyword evidence="4" id="KW-0378">Hydrolase</keyword>
<dbReference type="InterPro" id="IPR041664">
    <property type="entry name" value="AAA_16"/>
</dbReference>
<proteinExistence type="predicted"/>
<feature type="domain" description="Guanylate cyclase" evidence="3">
    <location>
        <begin position="542"/>
        <end position="667"/>
    </location>
</feature>
<comment type="caution">
    <text evidence="4">The sequence shown here is derived from an EMBL/GenBank/DDBJ whole genome shotgun (WGS) entry which is preliminary data.</text>
</comment>
<dbReference type="Gene3D" id="1.25.40.10">
    <property type="entry name" value="Tetratricopeptide repeat domain"/>
    <property type="match status" value="1"/>
</dbReference>
<keyword evidence="1" id="KW-0547">Nucleotide-binding</keyword>
<evidence type="ECO:0000256" key="1">
    <source>
        <dbReference type="ARBA" id="ARBA00022741"/>
    </source>
</evidence>
<keyword evidence="5" id="KW-1185">Reference proteome</keyword>
<dbReference type="InterPro" id="IPR029058">
    <property type="entry name" value="AB_hydrolase_fold"/>
</dbReference>
<dbReference type="PANTHER" id="PTHR16305">
    <property type="entry name" value="TESTICULAR SOLUBLE ADENYLYL CYCLASE"/>
    <property type="match status" value="1"/>
</dbReference>
<reference evidence="4 5" key="1">
    <citation type="submission" date="2022-09" db="EMBL/GenBank/DDBJ databases">
        <title>Chelativorans salina sp. nov., a novel slightly halophilic bacterium isolated from a saline lake sediment enrichment.</title>
        <authorList>
            <person name="Gao L."/>
            <person name="Fang B.-Z."/>
            <person name="Li W.-J."/>
        </authorList>
    </citation>
    <scope>NUCLEOTIDE SEQUENCE [LARGE SCALE GENOMIC DNA]</scope>
    <source>
        <strain evidence="4 5">EGI FJ00035</strain>
    </source>
</reference>
<dbReference type="SUPFAM" id="SSF52540">
    <property type="entry name" value="P-loop containing nucleoside triphosphate hydrolases"/>
    <property type="match status" value="1"/>
</dbReference>
<dbReference type="Pfam" id="PF00211">
    <property type="entry name" value="Guanylate_cyc"/>
    <property type="match status" value="1"/>
</dbReference>
<dbReference type="InterPro" id="IPR001054">
    <property type="entry name" value="A/G_cyclase"/>
</dbReference>
<evidence type="ECO:0000313" key="4">
    <source>
        <dbReference type="EMBL" id="MCT7374168.1"/>
    </source>
</evidence>
<dbReference type="Pfam" id="PF13191">
    <property type="entry name" value="AAA_16"/>
    <property type="match status" value="1"/>
</dbReference>
<evidence type="ECO:0000259" key="3">
    <source>
        <dbReference type="PROSITE" id="PS50125"/>
    </source>
</evidence>